<evidence type="ECO:0000256" key="3">
    <source>
        <dbReference type="ARBA" id="ARBA00022840"/>
    </source>
</evidence>
<reference evidence="8" key="1">
    <citation type="submission" date="2018-04" db="EMBL/GenBank/DDBJ databases">
        <authorList>
            <person name="Lucker S."/>
            <person name="Sakoula D."/>
        </authorList>
    </citation>
    <scope>NUCLEOTIDE SEQUENCE [LARGE SCALE GENOMIC DNA]</scope>
</reference>
<dbReference type="InterPro" id="IPR027417">
    <property type="entry name" value="P-loop_NTPase"/>
</dbReference>
<evidence type="ECO:0000256" key="1">
    <source>
        <dbReference type="ARBA" id="ARBA00022448"/>
    </source>
</evidence>
<dbReference type="Proteomes" id="UP000248168">
    <property type="component" value="Unassembled WGS sequence"/>
</dbReference>
<sequence>MPLTEASVAVACSSGTAMQADRISFRYRSDQAGRSWTIEDLSCEVRAGEVLGIVGPNGSGKSSLLKLLAGLLRPNAGEIRLGSQSIRLIDPQLLARSIAVVPQEYVQVFPFSVAETVLMGRFPHRRESWWGMGIGDESDHDLRQAYQAMAETDVLALAGRLVSDLSGGERQRVMIARALAQEPTILLLDEPMAFLDINHQIEMCALISRLQRERQLTVVLVSHDLNVASQACDRVMMLKEGRIVRIGSPMETITPESLRAVYGCDVVVDAHPTSGRPRVTMPG</sequence>
<keyword evidence="4" id="KW-1278">Translocase</keyword>
<evidence type="ECO:0000256" key="4">
    <source>
        <dbReference type="ARBA" id="ARBA00022967"/>
    </source>
</evidence>
<dbReference type="RefSeq" id="WP_245924541.1">
    <property type="nucleotide sequence ID" value="NZ_OUNR01000020.1"/>
</dbReference>
<accession>A0A330L9T3</accession>
<keyword evidence="3 7" id="KW-0067">ATP-binding</keyword>
<protein>
    <submittedName>
        <fullName evidence="7">Putative Vitamin B12 import system, ATP-binding protein BtuD</fullName>
        <ecNumber evidence="7">3.6.3.-</ecNumber>
    </submittedName>
</protein>
<organism evidence="7 8">
    <name type="scientific">Nitrospira lenta</name>
    <dbReference type="NCBI Taxonomy" id="1436998"/>
    <lineage>
        <taxon>Bacteria</taxon>
        <taxon>Pseudomonadati</taxon>
        <taxon>Nitrospirota</taxon>
        <taxon>Nitrospiria</taxon>
        <taxon>Nitrospirales</taxon>
        <taxon>Nitrospiraceae</taxon>
        <taxon>Nitrospira</taxon>
    </lineage>
</organism>
<dbReference type="EMBL" id="OUNR01000020">
    <property type="protein sequence ID" value="SPP66481.1"/>
    <property type="molecule type" value="Genomic_DNA"/>
</dbReference>
<dbReference type="AlphaFoldDB" id="A0A330L9T3"/>
<dbReference type="Gene3D" id="3.40.50.300">
    <property type="entry name" value="P-loop containing nucleotide triphosphate hydrolases"/>
    <property type="match status" value="1"/>
</dbReference>
<dbReference type="InParanoid" id="A0A330L9T3"/>
<evidence type="ECO:0000256" key="5">
    <source>
        <dbReference type="ARBA" id="ARBA00037066"/>
    </source>
</evidence>
<dbReference type="SMART" id="SM00382">
    <property type="entry name" value="AAA"/>
    <property type="match status" value="1"/>
</dbReference>
<dbReference type="PROSITE" id="PS50893">
    <property type="entry name" value="ABC_TRANSPORTER_2"/>
    <property type="match status" value="1"/>
</dbReference>
<keyword evidence="1" id="KW-0813">Transport</keyword>
<dbReference type="SUPFAM" id="SSF52540">
    <property type="entry name" value="P-loop containing nucleoside triphosphate hydrolases"/>
    <property type="match status" value="1"/>
</dbReference>
<dbReference type="PROSITE" id="PS00211">
    <property type="entry name" value="ABC_TRANSPORTER_1"/>
    <property type="match status" value="1"/>
</dbReference>
<feature type="domain" description="ABC transporter" evidence="6">
    <location>
        <begin position="18"/>
        <end position="265"/>
    </location>
</feature>
<evidence type="ECO:0000313" key="7">
    <source>
        <dbReference type="EMBL" id="SPP66481.1"/>
    </source>
</evidence>
<comment type="function">
    <text evidence="5">Part of the ABC transporter complex HmuTUV involved in hemin import. Responsible for energy coupling to the transport system.</text>
</comment>
<dbReference type="FunFam" id="3.40.50.300:FF:000134">
    <property type="entry name" value="Iron-enterobactin ABC transporter ATP-binding protein"/>
    <property type="match status" value="1"/>
</dbReference>
<proteinExistence type="predicted"/>
<dbReference type="GO" id="GO:0005524">
    <property type="term" value="F:ATP binding"/>
    <property type="evidence" value="ECO:0007669"/>
    <property type="project" value="UniProtKB-KW"/>
</dbReference>
<dbReference type="InterPro" id="IPR003593">
    <property type="entry name" value="AAA+_ATPase"/>
</dbReference>
<evidence type="ECO:0000259" key="6">
    <source>
        <dbReference type="PROSITE" id="PS50893"/>
    </source>
</evidence>
<evidence type="ECO:0000256" key="2">
    <source>
        <dbReference type="ARBA" id="ARBA00022741"/>
    </source>
</evidence>
<keyword evidence="8" id="KW-1185">Reference proteome</keyword>
<dbReference type="Pfam" id="PF00005">
    <property type="entry name" value="ABC_tran"/>
    <property type="match status" value="1"/>
</dbReference>
<dbReference type="EC" id="3.6.3.-" evidence="7"/>
<keyword evidence="7" id="KW-0378">Hydrolase</keyword>
<dbReference type="CDD" id="cd03214">
    <property type="entry name" value="ABC_Iron-Siderophores_B12_Hemin"/>
    <property type="match status" value="1"/>
</dbReference>
<dbReference type="InterPro" id="IPR017871">
    <property type="entry name" value="ABC_transporter-like_CS"/>
</dbReference>
<evidence type="ECO:0000313" key="8">
    <source>
        <dbReference type="Proteomes" id="UP000248168"/>
    </source>
</evidence>
<keyword evidence="2" id="KW-0547">Nucleotide-binding</keyword>
<dbReference type="PANTHER" id="PTHR42794">
    <property type="entry name" value="HEMIN IMPORT ATP-BINDING PROTEIN HMUV"/>
    <property type="match status" value="1"/>
</dbReference>
<name>A0A330L9T3_9BACT</name>
<dbReference type="FunCoup" id="A0A330L9T3">
    <property type="interactions" value="352"/>
</dbReference>
<dbReference type="InterPro" id="IPR003439">
    <property type="entry name" value="ABC_transporter-like_ATP-bd"/>
</dbReference>
<gene>
    <name evidence="7" type="ORF">NITLEN_70071</name>
</gene>
<dbReference type="GO" id="GO:0016887">
    <property type="term" value="F:ATP hydrolysis activity"/>
    <property type="evidence" value="ECO:0007669"/>
    <property type="project" value="InterPro"/>
</dbReference>
<dbReference type="PANTHER" id="PTHR42794:SF1">
    <property type="entry name" value="HEMIN IMPORT ATP-BINDING PROTEIN HMUV"/>
    <property type="match status" value="1"/>
</dbReference>